<dbReference type="Gene3D" id="3.40.50.1010">
    <property type="entry name" value="5'-nuclease"/>
    <property type="match status" value="1"/>
</dbReference>
<accession>A0A948TJG8</accession>
<feature type="transmembrane region" description="Helical" evidence="1">
    <location>
        <begin position="80"/>
        <end position="100"/>
    </location>
</feature>
<organism evidence="3 4">
    <name type="scientific">Candidatus Paralactobacillus gallistercoris</name>
    <dbReference type="NCBI Taxonomy" id="2838724"/>
    <lineage>
        <taxon>Bacteria</taxon>
        <taxon>Bacillati</taxon>
        <taxon>Bacillota</taxon>
        <taxon>Bacilli</taxon>
        <taxon>Lactobacillales</taxon>
        <taxon>Lactobacillaceae</taxon>
        <taxon>Lactobacillus</taxon>
    </lineage>
</organism>
<reference evidence="3" key="1">
    <citation type="journal article" date="2021" name="PeerJ">
        <title>Extensive microbial diversity within the chicken gut microbiome revealed by metagenomics and culture.</title>
        <authorList>
            <person name="Gilroy R."/>
            <person name="Ravi A."/>
            <person name="Getino M."/>
            <person name="Pursley I."/>
            <person name="Horton D.L."/>
            <person name="Alikhan N.F."/>
            <person name="Baker D."/>
            <person name="Gharbi K."/>
            <person name="Hall N."/>
            <person name="Watson M."/>
            <person name="Adriaenssens E.M."/>
            <person name="Foster-Nyarko E."/>
            <person name="Jarju S."/>
            <person name="Secka A."/>
            <person name="Antonio M."/>
            <person name="Oren A."/>
            <person name="Chaudhuri R.R."/>
            <person name="La Ragione R."/>
            <person name="Hildebrand F."/>
            <person name="Pallen M.J."/>
        </authorList>
    </citation>
    <scope>NUCLEOTIDE SEQUENCE</scope>
    <source>
        <strain evidence="3">F6-6636</strain>
    </source>
</reference>
<dbReference type="EMBL" id="JAHLFS010000051">
    <property type="protein sequence ID" value="MBU3851869.1"/>
    <property type="molecule type" value="Genomic_DNA"/>
</dbReference>
<dbReference type="InterPro" id="IPR002716">
    <property type="entry name" value="PIN_dom"/>
</dbReference>
<dbReference type="PANTHER" id="PTHR11603:SF147">
    <property type="entry name" value="MEMBRANE PROTEIN"/>
    <property type="match status" value="1"/>
</dbReference>
<gene>
    <name evidence="3" type="ORF">H9901_04130</name>
</gene>
<evidence type="ECO:0000313" key="4">
    <source>
        <dbReference type="Proteomes" id="UP000777303"/>
    </source>
</evidence>
<comment type="caution">
    <text evidence="3">The sequence shown here is derived from an EMBL/GenBank/DDBJ whole genome shotgun (WGS) entry which is preliminary data.</text>
</comment>
<proteinExistence type="predicted"/>
<feature type="transmembrane region" description="Helical" evidence="1">
    <location>
        <begin position="7"/>
        <end position="29"/>
    </location>
</feature>
<dbReference type="SMART" id="SM00670">
    <property type="entry name" value="PINc"/>
    <property type="match status" value="1"/>
</dbReference>
<dbReference type="PANTHER" id="PTHR11603">
    <property type="entry name" value="AAA FAMILY ATPASE"/>
    <property type="match status" value="1"/>
</dbReference>
<keyword evidence="1" id="KW-0812">Transmembrane</keyword>
<dbReference type="InterPro" id="IPR052041">
    <property type="entry name" value="Nucleic_acid_metab_PIN/TRAM"/>
</dbReference>
<keyword evidence="1" id="KW-0472">Membrane</keyword>
<reference evidence="3" key="2">
    <citation type="submission" date="2021-04" db="EMBL/GenBank/DDBJ databases">
        <authorList>
            <person name="Gilroy R."/>
        </authorList>
    </citation>
    <scope>NUCLEOTIDE SEQUENCE</scope>
    <source>
        <strain evidence="3">F6-6636</strain>
    </source>
</reference>
<evidence type="ECO:0000259" key="2">
    <source>
        <dbReference type="SMART" id="SM00670"/>
    </source>
</evidence>
<dbReference type="SUPFAM" id="SSF88723">
    <property type="entry name" value="PIN domain-like"/>
    <property type="match status" value="1"/>
</dbReference>
<feature type="domain" description="PIN" evidence="2">
    <location>
        <begin position="170"/>
        <end position="277"/>
    </location>
</feature>
<evidence type="ECO:0000313" key="3">
    <source>
        <dbReference type="EMBL" id="MBU3851869.1"/>
    </source>
</evidence>
<dbReference type="CDD" id="cd09877">
    <property type="entry name" value="PIN_YacL-like"/>
    <property type="match status" value="1"/>
</dbReference>
<dbReference type="AlphaFoldDB" id="A0A948TJG8"/>
<dbReference type="InterPro" id="IPR029060">
    <property type="entry name" value="PIN-like_dom_sf"/>
</dbReference>
<dbReference type="Proteomes" id="UP000777303">
    <property type="component" value="Unassembled WGS sequence"/>
</dbReference>
<keyword evidence="1" id="KW-1133">Transmembrane helix</keyword>
<feature type="transmembrane region" description="Helical" evidence="1">
    <location>
        <begin position="41"/>
        <end position="59"/>
    </location>
</feature>
<protein>
    <submittedName>
        <fullName evidence="3">PIN/TRAM domain-containing protein</fullName>
    </submittedName>
</protein>
<sequence length="376" mass="42034">MRRHIVIILSTLIGLGTGIWFLPKLWAVMGLGNLFLLNNNVTNGIIGAIIFALLSLLFVNPLLTQFRKIENYLAKQTPAYLFFGVIFLIVGLVLANIISVPLYHTHIFLTNTLIPITLMVVLGYLGFRLGTTRRKEWGHVFRLHRRNGDKENEAVKGEILSQDSGENFHRYKLLDTSVIIDGRIYDIAKTGFVEGTLLVPTFVLHELQLISDSADSIKRVRGRRGLDILNQMQKDPAMHIQMYDGDFEDTKEVDTKLVKLAKMIDGIVVTNDFNLSKVCEFQKVPVLNINKLASILKPVVLPGEKMTVTVIKAGTERQQGVAYLDDGTMIVVEEGQKYLNKTLEVIVTSALQTAAGRMIFAKPAQLTKSLKTGTNK</sequence>
<name>A0A948TJG8_9LACO</name>
<feature type="transmembrane region" description="Helical" evidence="1">
    <location>
        <begin position="106"/>
        <end position="127"/>
    </location>
</feature>
<evidence type="ECO:0000256" key="1">
    <source>
        <dbReference type="SAM" id="Phobius"/>
    </source>
</evidence>